<dbReference type="AlphaFoldDB" id="A0A0C9XK98"/>
<accession>A0A0C9XK98</accession>
<gene>
    <name evidence="1" type="ORF">K443DRAFT_546986</name>
</gene>
<sequence length="119" mass="12870">MDIRTDASRTKVSETRPSKTSDIIIVDFDYRPVLSDVYMSGETEDAETSAYLNAVNIDIYCVAETGTATESPVATTKGRSVDVSQTIWTSTVTGSGFRFGLILSSSDSISQRRGTVSAR</sequence>
<evidence type="ECO:0000313" key="1">
    <source>
        <dbReference type="EMBL" id="KIK01929.1"/>
    </source>
</evidence>
<evidence type="ECO:0000313" key="2">
    <source>
        <dbReference type="Proteomes" id="UP000054477"/>
    </source>
</evidence>
<name>A0A0C9XK98_9AGAR</name>
<reference evidence="1 2" key="1">
    <citation type="submission" date="2014-04" db="EMBL/GenBank/DDBJ databases">
        <authorList>
            <consortium name="DOE Joint Genome Institute"/>
            <person name="Kuo A."/>
            <person name="Kohler A."/>
            <person name="Nagy L.G."/>
            <person name="Floudas D."/>
            <person name="Copeland A."/>
            <person name="Barry K.W."/>
            <person name="Cichocki N."/>
            <person name="Veneault-Fourrey C."/>
            <person name="LaButti K."/>
            <person name="Lindquist E.A."/>
            <person name="Lipzen A."/>
            <person name="Lundell T."/>
            <person name="Morin E."/>
            <person name="Murat C."/>
            <person name="Sun H."/>
            <person name="Tunlid A."/>
            <person name="Henrissat B."/>
            <person name="Grigoriev I.V."/>
            <person name="Hibbett D.S."/>
            <person name="Martin F."/>
            <person name="Nordberg H.P."/>
            <person name="Cantor M.N."/>
            <person name="Hua S.X."/>
        </authorList>
    </citation>
    <scope>NUCLEOTIDE SEQUENCE [LARGE SCALE GENOMIC DNA]</scope>
    <source>
        <strain evidence="1 2">LaAM-08-1</strain>
    </source>
</reference>
<organism evidence="1 2">
    <name type="scientific">Laccaria amethystina LaAM-08-1</name>
    <dbReference type="NCBI Taxonomy" id="1095629"/>
    <lineage>
        <taxon>Eukaryota</taxon>
        <taxon>Fungi</taxon>
        <taxon>Dikarya</taxon>
        <taxon>Basidiomycota</taxon>
        <taxon>Agaricomycotina</taxon>
        <taxon>Agaricomycetes</taxon>
        <taxon>Agaricomycetidae</taxon>
        <taxon>Agaricales</taxon>
        <taxon>Agaricineae</taxon>
        <taxon>Hydnangiaceae</taxon>
        <taxon>Laccaria</taxon>
    </lineage>
</organism>
<keyword evidence="2" id="KW-1185">Reference proteome</keyword>
<proteinExistence type="predicted"/>
<protein>
    <submittedName>
        <fullName evidence="1">Uncharacterized protein</fullName>
    </submittedName>
</protein>
<dbReference type="HOGENOM" id="CLU_2061873_0_0_1"/>
<reference evidence="2" key="2">
    <citation type="submission" date="2015-01" db="EMBL/GenBank/DDBJ databases">
        <title>Evolutionary Origins and Diversification of the Mycorrhizal Mutualists.</title>
        <authorList>
            <consortium name="DOE Joint Genome Institute"/>
            <consortium name="Mycorrhizal Genomics Consortium"/>
            <person name="Kohler A."/>
            <person name="Kuo A."/>
            <person name="Nagy L.G."/>
            <person name="Floudas D."/>
            <person name="Copeland A."/>
            <person name="Barry K.W."/>
            <person name="Cichocki N."/>
            <person name="Veneault-Fourrey C."/>
            <person name="LaButti K."/>
            <person name="Lindquist E.A."/>
            <person name="Lipzen A."/>
            <person name="Lundell T."/>
            <person name="Morin E."/>
            <person name="Murat C."/>
            <person name="Riley R."/>
            <person name="Ohm R."/>
            <person name="Sun H."/>
            <person name="Tunlid A."/>
            <person name="Henrissat B."/>
            <person name="Grigoriev I.V."/>
            <person name="Hibbett D.S."/>
            <person name="Martin F."/>
        </authorList>
    </citation>
    <scope>NUCLEOTIDE SEQUENCE [LARGE SCALE GENOMIC DNA]</scope>
    <source>
        <strain evidence="2">LaAM-08-1</strain>
    </source>
</reference>
<dbReference type="Proteomes" id="UP000054477">
    <property type="component" value="Unassembled WGS sequence"/>
</dbReference>
<dbReference type="EMBL" id="KN838600">
    <property type="protein sequence ID" value="KIK01929.1"/>
    <property type="molecule type" value="Genomic_DNA"/>
</dbReference>